<dbReference type="KEGG" id="sace:GIY23_20625"/>
<dbReference type="Proteomes" id="UP000371041">
    <property type="component" value="Chromosome"/>
</dbReference>
<dbReference type="InterPro" id="IPR000524">
    <property type="entry name" value="Tscrpt_reg_HTH_GntR"/>
</dbReference>
<dbReference type="GO" id="GO:0003677">
    <property type="term" value="F:DNA binding"/>
    <property type="evidence" value="ECO:0007669"/>
    <property type="project" value="UniProtKB-KW"/>
</dbReference>
<dbReference type="PROSITE" id="PS50949">
    <property type="entry name" value="HTH_GNTR"/>
    <property type="match status" value="1"/>
</dbReference>
<dbReference type="PANTHER" id="PTHR44846">
    <property type="entry name" value="MANNOSYL-D-GLYCERATE TRANSPORT/METABOLISM SYSTEM REPRESSOR MNGR-RELATED"/>
    <property type="match status" value="1"/>
</dbReference>
<dbReference type="SUPFAM" id="SSF46785">
    <property type="entry name" value="Winged helix' DNA-binding domain"/>
    <property type="match status" value="1"/>
</dbReference>
<dbReference type="AlphaFoldDB" id="A0A5Q3QB39"/>
<evidence type="ECO:0000313" key="5">
    <source>
        <dbReference type="EMBL" id="QGK71603.1"/>
    </source>
</evidence>
<dbReference type="CDD" id="cd07377">
    <property type="entry name" value="WHTH_GntR"/>
    <property type="match status" value="1"/>
</dbReference>
<proteinExistence type="predicted"/>
<keyword evidence="3" id="KW-0804">Transcription</keyword>
<keyword evidence="6" id="KW-1185">Reference proteome</keyword>
<gene>
    <name evidence="5" type="ORF">GIY23_20625</name>
</gene>
<keyword evidence="1" id="KW-0805">Transcription regulation</keyword>
<dbReference type="GO" id="GO:0045892">
    <property type="term" value="P:negative regulation of DNA-templated transcription"/>
    <property type="evidence" value="ECO:0007669"/>
    <property type="project" value="TreeGrafter"/>
</dbReference>
<keyword evidence="2" id="KW-0238">DNA-binding</keyword>
<protein>
    <submittedName>
        <fullName evidence="5">GntR family transcriptional regulator</fullName>
    </submittedName>
</protein>
<dbReference type="InterPro" id="IPR036390">
    <property type="entry name" value="WH_DNA-bd_sf"/>
</dbReference>
<dbReference type="PANTHER" id="PTHR44846:SF1">
    <property type="entry name" value="MANNOSYL-D-GLYCERATE TRANSPORT_METABOLISM SYSTEM REPRESSOR MNGR-RELATED"/>
    <property type="match status" value="1"/>
</dbReference>
<dbReference type="InterPro" id="IPR036388">
    <property type="entry name" value="WH-like_DNA-bd_sf"/>
</dbReference>
<dbReference type="EMBL" id="CP045929">
    <property type="protein sequence ID" value="QGK71603.1"/>
    <property type="molecule type" value="Genomic_DNA"/>
</dbReference>
<dbReference type="SMART" id="SM00345">
    <property type="entry name" value="HTH_GNTR"/>
    <property type="match status" value="1"/>
</dbReference>
<name>A0A5Q3QB39_9PSEU</name>
<dbReference type="RefSeq" id="WP_154078174.1">
    <property type="nucleotide sequence ID" value="NZ_CP045929.1"/>
</dbReference>
<evidence type="ECO:0000259" key="4">
    <source>
        <dbReference type="PROSITE" id="PS50949"/>
    </source>
</evidence>
<evidence type="ECO:0000256" key="1">
    <source>
        <dbReference type="ARBA" id="ARBA00023015"/>
    </source>
</evidence>
<dbReference type="Pfam" id="PF00392">
    <property type="entry name" value="GntR"/>
    <property type="match status" value="1"/>
</dbReference>
<dbReference type="Gene3D" id="1.10.10.10">
    <property type="entry name" value="Winged helix-like DNA-binding domain superfamily/Winged helix DNA-binding domain"/>
    <property type="match status" value="1"/>
</dbReference>
<organism evidence="5 6">
    <name type="scientific">Allosaccharopolyspora coralli</name>
    <dbReference type="NCBI Taxonomy" id="2665642"/>
    <lineage>
        <taxon>Bacteria</taxon>
        <taxon>Bacillati</taxon>
        <taxon>Actinomycetota</taxon>
        <taxon>Actinomycetes</taxon>
        <taxon>Pseudonocardiales</taxon>
        <taxon>Pseudonocardiaceae</taxon>
        <taxon>Allosaccharopolyspora</taxon>
    </lineage>
</organism>
<accession>A0A5Q3QB39</accession>
<sequence length="116" mass="12592">MPINQQGAQPLSAQIEEDLRRQITAGEVQVGAKLPSLRSLAEDYGVAELTVHVAVKKLQHEGVLTSVSGRGTFVSAKPDDVAPSDETSELQAIRDEVRELRMRVEAVEQSQSEAGR</sequence>
<evidence type="ECO:0000313" key="6">
    <source>
        <dbReference type="Proteomes" id="UP000371041"/>
    </source>
</evidence>
<feature type="domain" description="HTH gntR-type" evidence="4">
    <location>
        <begin position="9"/>
        <end position="77"/>
    </location>
</feature>
<reference evidence="6" key="1">
    <citation type="submission" date="2019-11" db="EMBL/GenBank/DDBJ databases">
        <title>The complete genome sequence of Saccharopolyspora sp. E2A.</title>
        <authorList>
            <person name="Zhang G."/>
        </authorList>
    </citation>
    <scope>NUCLEOTIDE SEQUENCE [LARGE SCALE GENOMIC DNA]</scope>
    <source>
        <strain evidence="6">E2A</strain>
    </source>
</reference>
<dbReference type="InterPro" id="IPR050679">
    <property type="entry name" value="Bact_HTH_transcr_reg"/>
</dbReference>
<evidence type="ECO:0000256" key="2">
    <source>
        <dbReference type="ARBA" id="ARBA00023125"/>
    </source>
</evidence>
<evidence type="ECO:0000256" key="3">
    <source>
        <dbReference type="ARBA" id="ARBA00023163"/>
    </source>
</evidence>
<dbReference type="GO" id="GO:0003700">
    <property type="term" value="F:DNA-binding transcription factor activity"/>
    <property type="evidence" value="ECO:0007669"/>
    <property type="project" value="InterPro"/>
</dbReference>